<keyword evidence="3" id="KW-1185">Reference proteome</keyword>
<dbReference type="EMBL" id="RBXO01000001">
    <property type="protein sequence ID" value="RKT56447.1"/>
    <property type="molecule type" value="Genomic_DNA"/>
</dbReference>
<gene>
    <name evidence="2" type="ORF">C8E97_5146</name>
</gene>
<evidence type="ECO:0000313" key="3">
    <source>
        <dbReference type="Proteomes" id="UP000282084"/>
    </source>
</evidence>
<protein>
    <submittedName>
        <fullName evidence="2">Uncharacterized protein</fullName>
    </submittedName>
</protein>
<dbReference type="Proteomes" id="UP000282084">
    <property type="component" value="Unassembled WGS sequence"/>
</dbReference>
<comment type="caution">
    <text evidence="2">The sequence shown here is derived from an EMBL/GenBank/DDBJ whole genome shotgun (WGS) entry which is preliminary data.</text>
</comment>
<dbReference type="RefSeq" id="WP_121008006.1">
    <property type="nucleotide sequence ID" value="NZ_RBXO01000001.1"/>
</dbReference>
<dbReference type="AlphaFoldDB" id="A0A495W5V2"/>
<organism evidence="2 3">
    <name type="scientific">Saccharothrix australiensis</name>
    <dbReference type="NCBI Taxonomy" id="2072"/>
    <lineage>
        <taxon>Bacteria</taxon>
        <taxon>Bacillati</taxon>
        <taxon>Actinomycetota</taxon>
        <taxon>Actinomycetes</taxon>
        <taxon>Pseudonocardiales</taxon>
        <taxon>Pseudonocardiaceae</taxon>
        <taxon>Saccharothrix</taxon>
    </lineage>
</organism>
<feature type="signal peptide" evidence="1">
    <location>
        <begin position="1"/>
        <end position="27"/>
    </location>
</feature>
<evidence type="ECO:0000256" key="1">
    <source>
        <dbReference type="SAM" id="SignalP"/>
    </source>
</evidence>
<keyword evidence="1" id="KW-0732">Signal</keyword>
<sequence length="93" mass="10123">MSIATRLPAVAGVAALCLSLMSGTATAESTPAPPQEPAWPAAASAYQGEWKEFGRYEKAIHCIAVGAGYKAAGRWKEYRCVPKGRKMWVLYYR</sequence>
<feature type="chain" id="PRO_5019793859" evidence="1">
    <location>
        <begin position="28"/>
        <end position="93"/>
    </location>
</feature>
<evidence type="ECO:0000313" key="2">
    <source>
        <dbReference type="EMBL" id="RKT56447.1"/>
    </source>
</evidence>
<proteinExistence type="predicted"/>
<name>A0A495W5V2_9PSEU</name>
<reference evidence="2 3" key="1">
    <citation type="submission" date="2018-10" db="EMBL/GenBank/DDBJ databases">
        <title>Sequencing the genomes of 1000 actinobacteria strains.</title>
        <authorList>
            <person name="Klenk H.-P."/>
        </authorList>
    </citation>
    <scope>NUCLEOTIDE SEQUENCE [LARGE SCALE GENOMIC DNA]</scope>
    <source>
        <strain evidence="2 3">DSM 43800</strain>
    </source>
</reference>
<accession>A0A495W5V2</accession>